<dbReference type="InterPro" id="IPR001387">
    <property type="entry name" value="Cro/C1-type_HTH"/>
</dbReference>
<dbReference type="GO" id="GO:0003677">
    <property type="term" value="F:DNA binding"/>
    <property type="evidence" value="ECO:0007669"/>
    <property type="project" value="InterPro"/>
</dbReference>
<gene>
    <name evidence="2" type="ORF">AWW66_25085</name>
</gene>
<dbReference type="EMBL" id="LRQV01000122">
    <property type="protein sequence ID" value="KXK59273.1"/>
    <property type="molecule type" value="Genomic_DNA"/>
</dbReference>
<protein>
    <recommendedName>
        <fullName evidence="1">HTH cro/C1-type domain-containing protein</fullName>
    </recommendedName>
</protein>
<dbReference type="CDD" id="cd00093">
    <property type="entry name" value="HTH_XRE"/>
    <property type="match status" value="1"/>
</dbReference>
<keyword evidence="3" id="KW-1185">Reference proteome</keyword>
<evidence type="ECO:0000313" key="3">
    <source>
        <dbReference type="Proteomes" id="UP000070620"/>
    </source>
</evidence>
<dbReference type="AlphaFoldDB" id="A0A136PLN0"/>
<dbReference type="InterPro" id="IPR010982">
    <property type="entry name" value="Lambda_DNA-bd_dom_sf"/>
</dbReference>
<proteinExistence type="predicted"/>
<dbReference type="SUPFAM" id="SSF47413">
    <property type="entry name" value="lambda repressor-like DNA-binding domains"/>
    <property type="match status" value="1"/>
</dbReference>
<accession>A0A136PLN0</accession>
<dbReference type="SMART" id="SM00530">
    <property type="entry name" value="HTH_XRE"/>
    <property type="match status" value="1"/>
</dbReference>
<dbReference type="OrthoDB" id="3504495at2"/>
<dbReference type="Gene3D" id="1.10.260.40">
    <property type="entry name" value="lambda repressor-like DNA-binding domains"/>
    <property type="match status" value="1"/>
</dbReference>
<dbReference type="RefSeq" id="WP_067371131.1">
    <property type="nucleotide sequence ID" value="NZ_JBIUBN010000033.1"/>
</dbReference>
<name>A0A136PLN0_9ACTN</name>
<reference evidence="2 3" key="1">
    <citation type="submission" date="2016-01" db="EMBL/GenBank/DDBJ databases">
        <title>Whole genome sequence and analysis of Micromonospora rosaria DSM 803, which can produce antibacterial substance rosamicin.</title>
        <authorList>
            <person name="Yang H."/>
            <person name="He X."/>
            <person name="Zhu D."/>
        </authorList>
    </citation>
    <scope>NUCLEOTIDE SEQUENCE [LARGE SCALE GENOMIC DNA]</scope>
    <source>
        <strain evidence="2 3">DSM 803</strain>
    </source>
</reference>
<dbReference type="PROSITE" id="PS50943">
    <property type="entry name" value="HTH_CROC1"/>
    <property type="match status" value="1"/>
</dbReference>
<dbReference type="Pfam" id="PF13560">
    <property type="entry name" value="HTH_31"/>
    <property type="match status" value="1"/>
</dbReference>
<feature type="domain" description="HTH cro/C1-type" evidence="1">
    <location>
        <begin position="22"/>
        <end position="75"/>
    </location>
</feature>
<comment type="caution">
    <text evidence="2">The sequence shown here is derived from an EMBL/GenBank/DDBJ whole genome shotgun (WGS) entry which is preliminary data.</text>
</comment>
<organism evidence="2 3">
    <name type="scientific">Micromonospora rosaria</name>
    <dbReference type="NCBI Taxonomy" id="47874"/>
    <lineage>
        <taxon>Bacteria</taxon>
        <taxon>Bacillati</taxon>
        <taxon>Actinomycetota</taxon>
        <taxon>Actinomycetes</taxon>
        <taxon>Micromonosporales</taxon>
        <taxon>Micromonosporaceae</taxon>
        <taxon>Micromonospora</taxon>
    </lineage>
</organism>
<evidence type="ECO:0000259" key="1">
    <source>
        <dbReference type="PROSITE" id="PS50943"/>
    </source>
</evidence>
<dbReference type="Proteomes" id="UP000070620">
    <property type="component" value="Unassembled WGS sequence"/>
</dbReference>
<sequence length="139" mass="15138">MGQQPAELKPHASARHFLGAELRCWRQQRGLSLARLAALVYVSPDLLGKIEKAERTASLDVLARCDEVLETGGALGRLRRFLDHQTTAQPRTDASATMPARFRVITEIVAVGSVDSDTTSEVGNGGRPRLYALRGGRET</sequence>
<evidence type="ECO:0000313" key="2">
    <source>
        <dbReference type="EMBL" id="KXK59273.1"/>
    </source>
</evidence>